<dbReference type="GO" id="GO:0008703">
    <property type="term" value="F:5-amino-6-(5-phosphoribosylamino)uracil reductase activity"/>
    <property type="evidence" value="ECO:0007669"/>
    <property type="project" value="InterPro"/>
</dbReference>
<reference evidence="2 3" key="1">
    <citation type="submission" date="2016-01" db="EMBL/GenBank/DDBJ databases">
        <title>The new phylogeny of the genus Mycobacterium.</title>
        <authorList>
            <person name="Tarcisio F."/>
            <person name="Conor M."/>
            <person name="Antonella G."/>
            <person name="Elisabetta G."/>
            <person name="Giulia F.S."/>
            <person name="Sara T."/>
            <person name="Anna F."/>
            <person name="Clotilde B."/>
            <person name="Roberto B."/>
            <person name="Veronica D.S."/>
            <person name="Fabio R."/>
            <person name="Monica P."/>
            <person name="Olivier J."/>
            <person name="Enrico T."/>
            <person name="Nicola S."/>
        </authorList>
    </citation>
    <scope>NUCLEOTIDE SEQUENCE [LARGE SCALE GENOMIC DNA]</scope>
    <source>
        <strain evidence="2 3">DSM 45731</strain>
    </source>
</reference>
<dbReference type="InterPro" id="IPR050765">
    <property type="entry name" value="Riboflavin_Biosynth_HTPR"/>
</dbReference>
<dbReference type="GO" id="GO:0009231">
    <property type="term" value="P:riboflavin biosynthetic process"/>
    <property type="evidence" value="ECO:0007669"/>
    <property type="project" value="InterPro"/>
</dbReference>
<name>A0A1X1UMY1_9MYCO</name>
<dbReference type="InterPro" id="IPR002734">
    <property type="entry name" value="RibDG_C"/>
</dbReference>
<comment type="caution">
    <text evidence="2">The sequence shown here is derived from an EMBL/GenBank/DDBJ whole genome shotgun (WGS) entry which is preliminary data.</text>
</comment>
<dbReference type="OrthoDB" id="7342392at2"/>
<dbReference type="Pfam" id="PF01872">
    <property type="entry name" value="RibD_C"/>
    <property type="match status" value="1"/>
</dbReference>
<dbReference type="SUPFAM" id="SSF53597">
    <property type="entry name" value="Dihydrofolate reductase-like"/>
    <property type="match status" value="1"/>
</dbReference>
<protein>
    <submittedName>
        <fullName evidence="2">Deaminase</fullName>
    </submittedName>
</protein>
<evidence type="ECO:0000259" key="1">
    <source>
        <dbReference type="Pfam" id="PF01872"/>
    </source>
</evidence>
<dbReference type="InterPro" id="IPR024072">
    <property type="entry name" value="DHFR-like_dom_sf"/>
</dbReference>
<dbReference type="EMBL" id="LQOW01000028">
    <property type="protein sequence ID" value="ORV58029.1"/>
    <property type="molecule type" value="Genomic_DNA"/>
</dbReference>
<dbReference type="Proteomes" id="UP000194000">
    <property type="component" value="Unassembled WGS sequence"/>
</dbReference>
<dbReference type="PANTHER" id="PTHR38011">
    <property type="entry name" value="DIHYDROFOLATE REDUCTASE FAMILY PROTEIN (AFU_ORTHOLOGUE AFUA_8G06820)"/>
    <property type="match status" value="1"/>
</dbReference>
<proteinExistence type="predicted"/>
<evidence type="ECO:0000313" key="2">
    <source>
        <dbReference type="EMBL" id="ORV58029.1"/>
    </source>
</evidence>
<accession>A0A1X1UMY1</accession>
<organism evidence="2 3">
    <name type="scientific">Mycobacterium fragae</name>
    <dbReference type="NCBI Taxonomy" id="1260918"/>
    <lineage>
        <taxon>Bacteria</taxon>
        <taxon>Bacillati</taxon>
        <taxon>Actinomycetota</taxon>
        <taxon>Actinomycetes</taxon>
        <taxon>Mycobacteriales</taxon>
        <taxon>Mycobacteriaceae</taxon>
        <taxon>Mycobacterium</taxon>
    </lineage>
</organism>
<sequence length="192" mass="21462">MGKIIISENVSLDGVVQDPTGEEGFERGGWFFRASDEDREAWGKLMLEEALGADALLLGRRSDEWFAARWLSRTGQWADRLNGLPKYVVSSTLDEPKWSNAAILSGDAVNEVSNLKRELHGDIVVYASIQLVHTLMEHNLVDSLRLTVFPVVLGSGERLFGDTCDDKPMRRTDIRTIGSGLVRLTYQPVRET</sequence>
<dbReference type="RefSeq" id="WP_085199359.1">
    <property type="nucleotide sequence ID" value="NZ_JACKVI010000014.1"/>
</dbReference>
<evidence type="ECO:0000313" key="3">
    <source>
        <dbReference type="Proteomes" id="UP000194000"/>
    </source>
</evidence>
<dbReference type="PANTHER" id="PTHR38011:SF11">
    <property type="entry name" value="2,5-DIAMINO-6-RIBOSYLAMINO-4(3H)-PYRIMIDINONE 5'-PHOSPHATE REDUCTASE"/>
    <property type="match status" value="1"/>
</dbReference>
<keyword evidence="3" id="KW-1185">Reference proteome</keyword>
<gene>
    <name evidence="2" type="ORF">AWC06_22220</name>
</gene>
<feature type="domain" description="Bacterial bifunctional deaminase-reductase C-terminal" evidence="1">
    <location>
        <begin position="3"/>
        <end position="182"/>
    </location>
</feature>
<dbReference type="AlphaFoldDB" id="A0A1X1UMY1"/>
<dbReference type="Gene3D" id="3.40.430.10">
    <property type="entry name" value="Dihydrofolate Reductase, subunit A"/>
    <property type="match status" value="1"/>
</dbReference>
<dbReference type="STRING" id="1260918.AWC06_22220"/>